<evidence type="ECO:0000313" key="2">
    <source>
        <dbReference type="Proteomes" id="UP000194439"/>
    </source>
</evidence>
<gene>
    <name evidence="1" type="ORF">BACERE00185_03572</name>
</gene>
<dbReference type="AlphaFoldDB" id="A0A1Y6A495"/>
<dbReference type="Proteomes" id="UP000194439">
    <property type="component" value="Unassembled WGS sequence"/>
</dbReference>
<name>A0A1Y6A495_9BACI</name>
<organism evidence="1 2">
    <name type="scientific">Bacillus mobilis</name>
    <dbReference type="NCBI Taxonomy" id="2026190"/>
    <lineage>
        <taxon>Bacteria</taxon>
        <taxon>Bacillati</taxon>
        <taxon>Bacillota</taxon>
        <taxon>Bacilli</taxon>
        <taxon>Bacillales</taxon>
        <taxon>Bacillaceae</taxon>
        <taxon>Bacillus</taxon>
        <taxon>Bacillus cereus group</taxon>
    </lineage>
</organism>
<dbReference type="Pfam" id="PF20212">
    <property type="entry name" value="DUF6572"/>
    <property type="match status" value="1"/>
</dbReference>
<reference evidence="2" key="1">
    <citation type="submission" date="2017-04" db="EMBL/GenBank/DDBJ databases">
        <authorList>
            <person name="Criscuolo A."/>
        </authorList>
    </citation>
    <scope>NUCLEOTIDE SEQUENCE [LARGE SCALE GENOMIC DNA]</scope>
</reference>
<evidence type="ECO:0000313" key="1">
    <source>
        <dbReference type="EMBL" id="SME23453.1"/>
    </source>
</evidence>
<sequence length="85" mass="9945">MFNEAKPKMFTILTEFDKLAEIIEKVADKFRKASEVEHIDLIQEKINLYLGFIEGDEVYERCLEVKGYNFVIKTYRKHGSGAKII</sequence>
<proteinExistence type="predicted"/>
<dbReference type="EMBL" id="FWZD01000058">
    <property type="protein sequence ID" value="SME23453.1"/>
    <property type="molecule type" value="Genomic_DNA"/>
</dbReference>
<dbReference type="InterPro" id="IPR046702">
    <property type="entry name" value="DUF6572"/>
</dbReference>
<accession>A0A1Y6A495</accession>
<protein>
    <submittedName>
        <fullName evidence="1">Uncharacterized protein</fullName>
    </submittedName>
</protein>